<dbReference type="RefSeq" id="WP_188539494.1">
    <property type="nucleotide sequence ID" value="NZ_BMEQ01000027.1"/>
</dbReference>
<dbReference type="GO" id="GO:0016301">
    <property type="term" value="F:kinase activity"/>
    <property type="evidence" value="ECO:0007669"/>
    <property type="project" value="UniProtKB-KW"/>
</dbReference>
<reference evidence="6" key="2">
    <citation type="submission" date="2020-09" db="EMBL/GenBank/DDBJ databases">
        <authorList>
            <person name="Sun Q."/>
            <person name="Zhou Y."/>
        </authorList>
    </citation>
    <scope>NUCLEOTIDE SEQUENCE</scope>
    <source>
        <strain evidence="6">CGMCC 1.12187</strain>
    </source>
</reference>
<feature type="domain" description="ANTAR" evidence="5">
    <location>
        <begin position="170"/>
        <end position="231"/>
    </location>
</feature>
<dbReference type="Gene3D" id="3.30.450.40">
    <property type="match status" value="1"/>
</dbReference>
<name>A0A917H4I5_9MICC</name>
<protein>
    <submittedName>
        <fullName evidence="6">Transcriptional regulator</fullName>
    </submittedName>
</protein>
<keyword evidence="2" id="KW-0418">Kinase</keyword>
<dbReference type="InterPro" id="IPR003018">
    <property type="entry name" value="GAF"/>
</dbReference>
<dbReference type="SUPFAM" id="SSF52172">
    <property type="entry name" value="CheY-like"/>
    <property type="match status" value="1"/>
</dbReference>
<sequence>MESEFSGTELTTVFARIHGMLLSRESATSAVEQLAEVAQDVVDSAIGAGASLINDQGYTMSTGTTDAVAEAGDTLQYELGEGPCLSAWATESLQRVDDTATETRWPAWCAGVLPLGVRSAMSAPMLYKGHCIGALKVYTTTADGFTAADERRLSLLAAAAATLLGAAQTSEAPHQLSQALRTALTDRQAVDVATGIVMERRGLEQHHARVALLEASRAQGRPLLEIARSVLAGSPDAEF</sequence>
<comment type="caution">
    <text evidence="6">The sequence shown here is derived from an EMBL/GenBank/DDBJ whole genome shotgun (WGS) entry which is preliminary data.</text>
</comment>
<evidence type="ECO:0000256" key="4">
    <source>
        <dbReference type="ARBA" id="ARBA00023163"/>
    </source>
</evidence>
<dbReference type="EMBL" id="BMEQ01000027">
    <property type="protein sequence ID" value="GGG67397.1"/>
    <property type="molecule type" value="Genomic_DNA"/>
</dbReference>
<dbReference type="InterPro" id="IPR005561">
    <property type="entry name" value="ANTAR"/>
</dbReference>
<evidence type="ECO:0000313" key="7">
    <source>
        <dbReference type="Proteomes" id="UP000638848"/>
    </source>
</evidence>
<evidence type="ECO:0000313" key="6">
    <source>
        <dbReference type="EMBL" id="GGG67397.1"/>
    </source>
</evidence>
<dbReference type="InterPro" id="IPR011006">
    <property type="entry name" value="CheY-like_superfamily"/>
</dbReference>
<dbReference type="GO" id="GO:0003723">
    <property type="term" value="F:RNA binding"/>
    <property type="evidence" value="ECO:0007669"/>
    <property type="project" value="InterPro"/>
</dbReference>
<dbReference type="InterPro" id="IPR029016">
    <property type="entry name" value="GAF-like_dom_sf"/>
</dbReference>
<dbReference type="Pfam" id="PF13185">
    <property type="entry name" value="GAF_2"/>
    <property type="match status" value="1"/>
</dbReference>
<dbReference type="Pfam" id="PF03861">
    <property type="entry name" value="ANTAR"/>
    <property type="match status" value="1"/>
</dbReference>
<dbReference type="PROSITE" id="PS50921">
    <property type="entry name" value="ANTAR"/>
    <property type="match status" value="1"/>
</dbReference>
<reference evidence="6" key="1">
    <citation type="journal article" date="2014" name="Int. J. Syst. Evol. Microbiol.">
        <title>Complete genome sequence of Corynebacterium casei LMG S-19264T (=DSM 44701T), isolated from a smear-ripened cheese.</title>
        <authorList>
            <consortium name="US DOE Joint Genome Institute (JGI-PGF)"/>
            <person name="Walter F."/>
            <person name="Albersmeier A."/>
            <person name="Kalinowski J."/>
            <person name="Ruckert C."/>
        </authorList>
    </citation>
    <scope>NUCLEOTIDE SEQUENCE</scope>
    <source>
        <strain evidence="6">CGMCC 1.12187</strain>
    </source>
</reference>
<dbReference type="SMART" id="SM01012">
    <property type="entry name" value="ANTAR"/>
    <property type="match status" value="1"/>
</dbReference>
<dbReference type="InterPro" id="IPR012074">
    <property type="entry name" value="GAF_ANTAR"/>
</dbReference>
<dbReference type="AlphaFoldDB" id="A0A917H4I5"/>
<dbReference type="Gene3D" id="1.10.10.10">
    <property type="entry name" value="Winged helix-like DNA-binding domain superfamily/Winged helix DNA-binding domain"/>
    <property type="match status" value="1"/>
</dbReference>
<evidence type="ECO:0000259" key="5">
    <source>
        <dbReference type="PROSITE" id="PS50921"/>
    </source>
</evidence>
<proteinExistence type="predicted"/>
<keyword evidence="1" id="KW-0808">Transferase</keyword>
<accession>A0A917H4I5</accession>
<evidence type="ECO:0000256" key="2">
    <source>
        <dbReference type="ARBA" id="ARBA00022777"/>
    </source>
</evidence>
<dbReference type="SUPFAM" id="SSF55781">
    <property type="entry name" value="GAF domain-like"/>
    <property type="match status" value="1"/>
</dbReference>
<gene>
    <name evidence="6" type="ORF">GCM10011374_34560</name>
</gene>
<organism evidence="6 7">
    <name type="scientific">Kocuria dechangensis</name>
    <dbReference type="NCBI Taxonomy" id="1176249"/>
    <lineage>
        <taxon>Bacteria</taxon>
        <taxon>Bacillati</taxon>
        <taxon>Actinomycetota</taxon>
        <taxon>Actinomycetes</taxon>
        <taxon>Micrococcales</taxon>
        <taxon>Micrococcaceae</taxon>
        <taxon>Kocuria</taxon>
    </lineage>
</organism>
<keyword evidence="7" id="KW-1185">Reference proteome</keyword>
<keyword evidence="4" id="KW-0804">Transcription</keyword>
<dbReference type="SMART" id="SM00065">
    <property type="entry name" value="GAF"/>
    <property type="match status" value="1"/>
</dbReference>
<evidence type="ECO:0000256" key="3">
    <source>
        <dbReference type="ARBA" id="ARBA00023015"/>
    </source>
</evidence>
<keyword evidence="3" id="KW-0805">Transcription regulation</keyword>
<dbReference type="Proteomes" id="UP000638848">
    <property type="component" value="Unassembled WGS sequence"/>
</dbReference>
<dbReference type="InterPro" id="IPR036388">
    <property type="entry name" value="WH-like_DNA-bd_sf"/>
</dbReference>
<dbReference type="PIRSF" id="PIRSF036625">
    <property type="entry name" value="GAF_ANTAR"/>
    <property type="match status" value="1"/>
</dbReference>
<evidence type="ECO:0000256" key="1">
    <source>
        <dbReference type="ARBA" id="ARBA00022679"/>
    </source>
</evidence>